<proteinExistence type="predicted"/>
<gene>
    <name evidence="1" type="ORF">SPELUC_LOCUS16145</name>
</gene>
<protein>
    <submittedName>
        <fullName evidence="1">1414_t:CDS:1</fullName>
    </submittedName>
</protein>
<dbReference type="EMBL" id="CAJVPW010057817">
    <property type="protein sequence ID" value="CAG8777137.1"/>
    <property type="molecule type" value="Genomic_DNA"/>
</dbReference>
<evidence type="ECO:0000313" key="2">
    <source>
        <dbReference type="Proteomes" id="UP000789366"/>
    </source>
</evidence>
<comment type="caution">
    <text evidence="1">The sequence shown here is derived from an EMBL/GenBank/DDBJ whole genome shotgun (WGS) entry which is preliminary data.</text>
</comment>
<dbReference type="Proteomes" id="UP000789366">
    <property type="component" value="Unassembled WGS sequence"/>
</dbReference>
<feature type="non-terminal residue" evidence="1">
    <location>
        <position position="1"/>
    </location>
</feature>
<sequence>NKTVSMTVLKSTFASPGSRYYIVMANNFVKDFLSDEPLTGANWSFITENKSAENLGIAESVLTRLNINESNSFDKLSKSDKSLYLYNLSLELSHSVPIDSSSIIAENHFQWDKNVDNSQILLKFRILPGNDNMKNLSVSKVIETINDLITNRDVTMISGFLISSKLDSQYGFKPK</sequence>
<name>A0ACA9R5N8_9GLOM</name>
<accession>A0ACA9R5N8</accession>
<keyword evidence="2" id="KW-1185">Reference proteome</keyword>
<evidence type="ECO:0000313" key="1">
    <source>
        <dbReference type="EMBL" id="CAG8777137.1"/>
    </source>
</evidence>
<reference evidence="1" key="1">
    <citation type="submission" date="2021-06" db="EMBL/GenBank/DDBJ databases">
        <authorList>
            <person name="Kallberg Y."/>
            <person name="Tangrot J."/>
            <person name="Rosling A."/>
        </authorList>
    </citation>
    <scope>NUCLEOTIDE SEQUENCE</scope>
    <source>
        <strain evidence="1">28 12/20/2015</strain>
    </source>
</reference>
<organism evidence="1 2">
    <name type="scientific">Cetraspora pellucida</name>
    <dbReference type="NCBI Taxonomy" id="1433469"/>
    <lineage>
        <taxon>Eukaryota</taxon>
        <taxon>Fungi</taxon>
        <taxon>Fungi incertae sedis</taxon>
        <taxon>Mucoromycota</taxon>
        <taxon>Glomeromycotina</taxon>
        <taxon>Glomeromycetes</taxon>
        <taxon>Diversisporales</taxon>
        <taxon>Gigasporaceae</taxon>
        <taxon>Cetraspora</taxon>
    </lineage>
</organism>
<feature type="non-terminal residue" evidence="1">
    <location>
        <position position="175"/>
    </location>
</feature>